<evidence type="ECO:0000259" key="2">
    <source>
        <dbReference type="Pfam" id="PF24924"/>
    </source>
</evidence>
<dbReference type="Pfam" id="PF24924">
    <property type="entry name" value="DUF7745"/>
    <property type="match status" value="1"/>
</dbReference>
<accession>A0A7J8WAX2</accession>
<feature type="coiled-coil region" evidence="1">
    <location>
        <begin position="325"/>
        <end position="380"/>
    </location>
</feature>
<dbReference type="PANTHER" id="PTHR48200:SF1">
    <property type="entry name" value="AMINOTRANSFERASE-LIKE PLANT MOBILE DOMAIN-CONTAINING PROTEIN"/>
    <property type="match status" value="1"/>
</dbReference>
<evidence type="ECO:0000256" key="1">
    <source>
        <dbReference type="SAM" id="Coils"/>
    </source>
</evidence>
<evidence type="ECO:0000313" key="4">
    <source>
        <dbReference type="Proteomes" id="UP000593573"/>
    </source>
</evidence>
<protein>
    <recommendedName>
        <fullName evidence="2">DUF7745 domain-containing protein</fullName>
    </recommendedName>
</protein>
<proteinExistence type="predicted"/>
<organism evidence="3 4">
    <name type="scientific">Gossypium klotzschianum</name>
    <dbReference type="NCBI Taxonomy" id="34286"/>
    <lineage>
        <taxon>Eukaryota</taxon>
        <taxon>Viridiplantae</taxon>
        <taxon>Streptophyta</taxon>
        <taxon>Embryophyta</taxon>
        <taxon>Tracheophyta</taxon>
        <taxon>Spermatophyta</taxon>
        <taxon>Magnoliopsida</taxon>
        <taxon>eudicotyledons</taxon>
        <taxon>Gunneridae</taxon>
        <taxon>Pentapetalae</taxon>
        <taxon>rosids</taxon>
        <taxon>malvids</taxon>
        <taxon>Malvales</taxon>
        <taxon>Malvaceae</taxon>
        <taxon>Malvoideae</taxon>
        <taxon>Gossypium</taxon>
    </lineage>
</organism>
<sequence length="398" mass="46919">MEKGFLDKVEDNAAIRTWSETTQREKGDSLADGYVSELWDFTRISVTQNNLQKLKEIWDQWNDEVRQLFYSNYGDLPYLLNVKVDKHLFRALAQFWNPAYIYFTFGKWVAARIKQKGDSKCIPWKSLKDAILTHPDVKKRVDVFALSIYGLVVFPKALGHVDEAITDLFYCLHKRVTPILAILAETFRKSFTTKGDCSHTRRDDILEEKWMTILQNLQEEDIEWRAPWLLPDEILYWCGNFDWVSLLGIWGAVGYAPLLVLRQYMSRQFIPTTQGIVGCESSYRDNGYRKKIQEISSAWKQTCRMKRLVVGPMKTPEYNEWWIIKQDFERKNTDLEKKIEQMEKEKTNLRLDIDVQKLETEKLKKEKNKAEKELGSLKTDYRKLHLSMRTARLGKTSE</sequence>
<reference evidence="3 4" key="1">
    <citation type="journal article" date="2019" name="Genome Biol. Evol.">
        <title>Insights into the evolution of the New World diploid cottons (Gossypium, subgenus Houzingenia) based on genome sequencing.</title>
        <authorList>
            <person name="Grover C.E."/>
            <person name="Arick M.A. 2nd"/>
            <person name="Thrash A."/>
            <person name="Conover J.L."/>
            <person name="Sanders W.S."/>
            <person name="Peterson D.G."/>
            <person name="Frelichowski J.E."/>
            <person name="Scheffler J.A."/>
            <person name="Scheffler B.E."/>
            <person name="Wendel J.F."/>
        </authorList>
    </citation>
    <scope>NUCLEOTIDE SEQUENCE [LARGE SCALE GENOMIC DNA]</scope>
    <source>
        <strain evidence="3">57</strain>
        <tissue evidence="3">Leaf</tissue>
    </source>
</reference>
<evidence type="ECO:0000313" key="3">
    <source>
        <dbReference type="EMBL" id="MBA0672235.1"/>
    </source>
</evidence>
<comment type="caution">
    <text evidence="3">The sequence shown here is derived from an EMBL/GenBank/DDBJ whole genome shotgun (WGS) entry which is preliminary data.</text>
</comment>
<dbReference type="OrthoDB" id="989156at2759"/>
<dbReference type="AlphaFoldDB" id="A0A7J8WAX2"/>
<feature type="domain" description="DUF7745" evidence="2">
    <location>
        <begin position="206"/>
        <end position="321"/>
    </location>
</feature>
<dbReference type="EMBL" id="JABFAB010244032">
    <property type="protein sequence ID" value="MBA0672235.1"/>
    <property type="molecule type" value="Genomic_DNA"/>
</dbReference>
<dbReference type="InterPro" id="IPR056647">
    <property type="entry name" value="DUF7745"/>
</dbReference>
<keyword evidence="1" id="KW-0175">Coiled coil</keyword>
<name>A0A7J8WAX2_9ROSI</name>
<dbReference type="Proteomes" id="UP000593573">
    <property type="component" value="Unassembled WGS sequence"/>
</dbReference>
<gene>
    <name evidence="3" type="ORF">Goklo_028942</name>
</gene>
<keyword evidence="4" id="KW-1185">Reference proteome</keyword>
<dbReference type="PANTHER" id="PTHR48200">
    <property type="entry name" value="PROTEIN, PUTATIVE-RELATED"/>
    <property type="match status" value="1"/>
</dbReference>